<keyword evidence="1" id="KW-1133">Transmembrane helix</keyword>
<feature type="transmembrane region" description="Helical" evidence="1">
    <location>
        <begin position="313"/>
        <end position="333"/>
    </location>
</feature>
<sequence>MDIKKATTFFFILFFTYFFVATNYIQVGNTQNSSEIEENEVKLSSTDLPDKVYTFLAPKTDLIFGDLFLEKYYKYYIYVELVTPHNCTLTITLWDPDNKQYDIFENNLFIDPEDADMGSYFETPFGTALSGDYTIKFSVSTLENLNLYIKIEKGPKSLYDKIPMEEQENIVLYHVTRFSNGMNQPHNITLKTDYMYKFYIGRVSPVSIINNSHVDTIYILTDPEGIKFTIFTNETLTIINDVDTFKFGTAIAGTYQVNLTVHGQVQYTNIGYAIIEFRRISELVDPNMTVIPDPEPVNNTHFQKNVFSMPQEWNTGIVVLFGGIVVIIFVVVVKNRKPNVEFNERINKFGQNRKEKTEN</sequence>
<evidence type="ECO:0000313" key="2">
    <source>
        <dbReference type="EMBL" id="KKL84748.1"/>
    </source>
</evidence>
<comment type="caution">
    <text evidence="2">The sequence shown here is derived from an EMBL/GenBank/DDBJ whole genome shotgun (WGS) entry which is preliminary data.</text>
</comment>
<keyword evidence="1" id="KW-0472">Membrane</keyword>
<accession>A0A0F9FEP9</accession>
<protein>
    <submittedName>
        <fullName evidence="2">Uncharacterized protein</fullName>
    </submittedName>
</protein>
<gene>
    <name evidence="2" type="ORF">LCGC14_1961630</name>
</gene>
<proteinExistence type="predicted"/>
<dbReference type="AlphaFoldDB" id="A0A0F9FEP9"/>
<evidence type="ECO:0000256" key="1">
    <source>
        <dbReference type="SAM" id="Phobius"/>
    </source>
</evidence>
<dbReference type="EMBL" id="LAZR01021614">
    <property type="protein sequence ID" value="KKL84748.1"/>
    <property type="molecule type" value="Genomic_DNA"/>
</dbReference>
<name>A0A0F9FEP9_9ZZZZ</name>
<keyword evidence="1" id="KW-0812">Transmembrane</keyword>
<organism evidence="2">
    <name type="scientific">marine sediment metagenome</name>
    <dbReference type="NCBI Taxonomy" id="412755"/>
    <lineage>
        <taxon>unclassified sequences</taxon>
        <taxon>metagenomes</taxon>
        <taxon>ecological metagenomes</taxon>
    </lineage>
</organism>
<feature type="transmembrane region" description="Helical" evidence="1">
    <location>
        <begin position="7"/>
        <end position="25"/>
    </location>
</feature>
<reference evidence="2" key="1">
    <citation type="journal article" date="2015" name="Nature">
        <title>Complex archaea that bridge the gap between prokaryotes and eukaryotes.</title>
        <authorList>
            <person name="Spang A."/>
            <person name="Saw J.H."/>
            <person name="Jorgensen S.L."/>
            <person name="Zaremba-Niedzwiedzka K."/>
            <person name="Martijn J."/>
            <person name="Lind A.E."/>
            <person name="van Eijk R."/>
            <person name="Schleper C."/>
            <person name="Guy L."/>
            <person name="Ettema T.J."/>
        </authorList>
    </citation>
    <scope>NUCLEOTIDE SEQUENCE</scope>
</reference>